<protein>
    <submittedName>
        <fullName evidence="3">Uncharacterized protein LOC110274227</fullName>
    </submittedName>
</protein>
<keyword evidence="2" id="KW-1185">Reference proteome</keyword>
<feature type="region of interest" description="Disordered" evidence="1">
    <location>
        <begin position="168"/>
        <end position="208"/>
    </location>
</feature>
<dbReference type="AlphaFoldDB" id="A0A6P5MLK4"/>
<name>A0A6P5MLK4_ARADU</name>
<organism evidence="2 3">
    <name type="scientific">Arachis duranensis</name>
    <name type="common">Wild peanut</name>
    <dbReference type="NCBI Taxonomy" id="130453"/>
    <lineage>
        <taxon>Eukaryota</taxon>
        <taxon>Viridiplantae</taxon>
        <taxon>Streptophyta</taxon>
        <taxon>Embryophyta</taxon>
        <taxon>Tracheophyta</taxon>
        <taxon>Spermatophyta</taxon>
        <taxon>Magnoliopsida</taxon>
        <taxon>eudicotyledons</taxon>
        <taxon>Gunneridae</taxon>
        <taxon>Pentapetalae</taxon>
        <taxon>rosids</taxon>
        <taxon>fabids</taxon>
        <taxon>Fabales</taxon>
        <taxon>Fabaceae</taxon>
        <taxon>Papilionoideae</taxon>
        <taxon>50 kb inversion clade</taxon>
        <taxon>dalbergioids sensu lato</taxon>
        <taxon>Dalbergieae</taxon>
        <taxon>Pterocarpus clade</taxon>
        <taxon>Arachis</taxon>
    </lineage>
</organism>
<evidence type="ECO:0000313" key="3">
    <source>
        <dbReference type="RefSeq" id="XP_020983956.1"/>
    </source>
</evidence>
<dbReference type="RefSeq" id="XP_020983956.1">
    <property type="nucleotide sequence ID" value="XM_021128297.2"/>
</dbReference>
<evidence type="ECO:0000256" key="1">
    <source>
        <dbReference type="SAM" id="MobiDB-lite"/>
    </source>
</evidence>
<dbReference type="KEGG" id="adu:110274227"/>
<gene>
    <name evidence="3" type="primary">LOC110274227</name>
</gene>
<feature type="compositionally biased region" description="Acidic residues" evidence="1">
    <location>
        <begin position="168"/>
        <end position="190"/>
    </location>
</feature>
<sequence length="260" mass="28603">MSFIEFKNTILQRLGLHGVKRVEKLFYRIPISVLRDDVKYDSFIISSDEDLQVLFHCRRRFPKVRTPELLAKLVDVVSSSGDSNRNPYSAEHPTYTSSMHVGSSSVVPVIAPEADLVASPSFVVNLNHSDDPGVGEAGLFGEVAIMTTDSLAMVPVFIVVGVPDGVEDAVHDDDDDVEPATIADDSDDETPWTTPPEDGGASSSGTNQYSPHFSALDLDAIASQGIRVYLLASGQETHRMQELYMNFRLVSNFRIKRKLC</sequence>
<reference evidence="3" key="2">
    <citation type="submission" date="2025-08" db="UniProtKB">
        <authorList>
            <consortium name="RefSeq"/>
        </authorList>
    </citation>
    <scope>IDENTIFICATION</scope>
    <source>
        <tissue evidence="3">Whole plant</tissue>
    </source>
</reference>
<reference evidence="2" key="1">
    <citation type="journal article" date="2016" name="Nat. Genet.">
        <title>The genome sequences of Arachis duranensis and Arachis ipaensis, the diploid ancestors of cultivated peanut.</title>
        <authorList>
            <person name="Bertioli D.J."/>
            <person name="Cannon S.B."/>
            <person name="Froenicke L."/>
            <person name="Huang G."/>
            <person name="Farmer A.D."/>
            <person name="Cannon E.K."/>
            <person name="Liu X."/>
            <person name="Gao D."/>
            <person name="Clevenger J."/>
            <person name="Dash S."/>
            <person name="Ren L."/>
            <person name="Moretzsohn M.C."/>
            <person name="Shirasawa K."/>
            <person name="Huang W."/>
            <person name="Vidigal B."/>
            <person name="Abernathy B."/>
            <person name="Chu Y."/>
            <person name="Niederhuth C.E."/>
            <person name="Umale P."/>
            <person name="Araujo A.C."/>
            <person name="Kozik A."/>
            <person name="Kim K.D."/>
            <person name="Burow M.D."/>
            <person name="Varshney R.K."/>
            <person name="Wang X."/>
            <person name="Zhang X."/>
            <person name="Barkley N."/>
            <person name="Guimaraes P.M."/>
            <person name="Isobe S."/>
            <person name="Guo B."/>
            <person name="Liao B."/>
            <person name="Stalker H.T."/>
            <person name="Schmitz R.J."/>
            <person name="Scheffler B.E."/>
            <person name="Leal-Bertioli S.C."/>
            <person name="Xun X."/>
            <person name="Jackson S.A."/>
            <person name="Michelmore R."/>
            <person name="Ozias-Akins P."/>
        </authorList>
    </citation>
    <scope>NUCLEOTIDE SEQUENCE [LARGE SCALE GENOMIC DNA]</scope>
    <source>
        <strain evidence="2">cv. V14167</strain>
    </source>
</reference>
<evidence type="ECO:0000313" key="2">
    <source>
        <dbReference type="Proteomes" id="UP000515211"/>
    </source>
</evidence>
<dbReference type="GeneID" id="110274227"/>
<dbReference type="Proteomes" id="UP000515211">
    <property type="component" value="Chromosome 7"/>
</dbReference>
<accession>A0A6P5MLK4</accession>
<proteinExistence type="predicted"/>